<dbReference type="GO" id="GO:1902600">
    <property type="term" value="P:proton transmembrane transport"/>
    <property type="evidence" value="ECO:0007669"/>
    <property type="project" value="InterPro"/>
</dbReference>
<feature type="transmembrane region" description="Helical" evidence="7">
    <location>
        <begin position="106"/>
        <end position="129"/>
    </location>
</feature>
<keyword evidence="2" id="KW-0813">Transport</keyword>
<dbReference type="InterPro" id="IPR006153">
    <property type="entry name" value="Cation/H_exchanger_TM"/>
</dbReference>
<dbReference type="Pfam" id="PF00999">
    <property type="entry name" value="Na_H_Exchanger"/>
    <property type="match status" value="1"/>
</dbReference>
<dbReference type="AlphaFoldDB" id="A0A918X010"/>
<evidence type="ECO:0000313" key="9">
    <source>
        <dbReference type="EMBL" id="GHC98295.1"/>
    </source>
</evidence>
<evidence type="ECO:0000256" key="2">
    <source>
        <dbReference type="ARBA" id="ARBA00022448"/>
    </source>
</evidence>
<feature type="transmembrane region" description="Helical" evidence="7">
    <location>
        <begin position="179"/>
        <end position="202"/>
    </location>
</feature>
<comment type="caution">
    <text evidence="9">The sequence shown here is derived from an EMBL/GenBank/DDBJ whole genome shotgun (WGS) entry which is preliminary data.</text>
</comment>
<dbReference type="GO" id="GO:0016020">
    <property type="term" value="C:membrane"/>
    <property type="evidence" value="ECO:0007669"/>
    <property type="project" value="UniProtKB-SubCell"/>
</dbReference>
<evidence type="ECO:0000256" key="3">
    <source>
        <dbReference type="ARBA" id="ARBA00022692"/>
    </source>
</evidence>
<dbReference type="InterPro" id="IPR050794">
    <property type="entry name" value="CPA2_transporter"/>
</dbReference>
<evidence type="ECO:0000256" key="6">
    <source>
        <dbReference type="ARBA" id="ARBA00023136"/>
    </source>
</evidence>
<keyword evidence="3 7" id="KW-0812">Transmembrane</keyword>
<keyword evidence="5" id="KW-0406">Ion transport</keyword>
<dbReference type="PANTHER" id="PTHR32468">
    <property type="entry name" value="CATION/H + ANTIPORTER"/>
    <property type="match status" value="1"/>
</dbReference>
<evidence type="ECO:0000256" key="1">
    <source>
        <dbReference type="ARBA" id="ARBA00004141"/>
    </source>
</evidence>
<evidence type="ECO:0000256" key="5">
    <source>
        <dbReference type="ARBA" id="ARBA00023065"/>
    </source>
</evidence>
<dbReference type="GO" id="GO:0015297">
    <property type="term" value="F:antiporter activity"/>
    <property type="evidence" value="ECO:0007669"/>
    <property type="project" value="InterPro"/>
</dbReference>
<feature type="transmembrane region" description="Helical" evidence="7">
    <location>
        <begin position="44"/>
        <end position="67"/>
    </location>
</feature>
<reference evidence="9" key="1">
    <citation type="journal article" date="2014" name="Int. J. Syst. Evol. Microbiol.">
        <title>Complete genome sequence of Corynebacterium casei LMG S-19264T (=DSM 44701T), isolated from a smear-ripened cheese.</title>
        <authorList>
            <consortium name="US DOE Joint Genome Institute (JGI-PGF)"/>
            <person name="Walter F."/>
            <person name="Albersmeier A."/>
            <person name="Kalinowski J."/>
            <person name="Ruckert C."/>
        </authorList>
    </citation>
    <scope>NUCLEOTIDE SEQUENCE</scope>
    <source>
        <strain evidence="9">JCM 4637</strain>
    </source>
</reference>
<feature type="transmembrane region" description="Helical" evidence="7">
    <location>
        <begin position="73"/>
        <end position="94"/>
    </location>
</feature>
<comment type="subcellular location">
    <subcellularLocation>
        <location evidence="1">Membrane</location>
        <topology evidence="1">Multi-pass membrane protein</topology>
    </subcellularLocation>
</comment>
<dbReference type="InterPro" id="IPR038770">
    <property type="entry name" value="Na+/solute_symporter_sf"/>
</dbReference>
<dbReference type="EMBL" id="BMVC01000007">
    <property type="protein sequence ID" value="GHC98295.1"/>
    <property type="molecule type" value="Genomic_DNA"/>
</dbReference>
<evidence type="ECO:0000259" key="8">
    <source>
        <dbReference type="Pfam" id="PF00999"/>
    </source>
</evidence>
<dbReference type="Proteomes" id="UP000638353">
    <property type="component" value="Unassembled WGS sequence"/>
</dbReference>
<feature type="transmembrane region" description="Helical" evidence="7">
    <location>
        <begin position="294"/>
        <end position="314"/>
    </location>
</feature>
<name>A0A918X010_9ACTN</name>
<keyword evidence="4 7" id="KW-1133">Transmembrane helix</keyword>
<dbReference type="Gene3D" id="1.20.1530.20">
    <property type="match status" value="1"/>
</dbReference>
<evidence type="ECO:0000313" key="10">
    <source>
        <dbReference type="Proteomes" id="UP000638353"/>
    </source>
</evidence>
<organism evidence="9 10">
    <name type="scientific">Streptomyces finlayi</name>
    <dbReference type="NCBI Taxonomy" id="67296"/>
    <lineage>
        <taxon>Bacteria</taxon>
        <taxon>Bacillati</taxon>
        <taxon>Actinomycetota</taxon>
        <taxon>Actinomycetes</taxon>
        <taxon>Kitasatosporales</taxon>
        <taxon>Streptomycetaceae</taxon>
        <taxon>Streptomyces</taxon>
    </lineage>
</organism>
<feature type="transmembrane region" description="Helical" evidence="7">
    <location>
        <begin position="141"/>
        <end position="167"/>
    </location>
</feature>
<sequence>MELNGLSPAQLLHTGAALAAVVLLAVAGRGAARWVRLPEVVGEVTAGLVVGPVLLALLGAEVFGAVLPGPVLANLKVVGEAGLVLFLVGMTHRLRSSGGARSSRRALPVLAAWALVLPLAAGLLLVAVVEAGGDPAVRGTAPLPAFVLMVAVAMSITAVPVLSRILVDRGMTDTTAGSLALGAAIVIDGVGWVLLTVAVGLGTGSASGLVGAGQALLFAAVVALALRWVLRAEAVRRYFARRPWGAALLIGAVTLATALETERLGLTAVVGAALIGLGVPREEPGPWEGAVARVSRWGLVLTPVFFVVTGVSVLTKAFAATSWTLITATLVLGLAGKLVGGYVGARRGGLGPAEAMRVGALMNTRGLTELIVLQAGYRAGILSAPLMLALVVMALATTAATGPLLGLVNRTAGRAGPVDGRTVPAH</sequence>
<evidence type="ECO:0000256" key="4">
    <source>
        <dbReference type="ARBA" id="ARBA00022989"/>
    </source>
</evidence>
<accession>A0A918X010</accession>
<gene>
    <name evidence="9" type="ORF">GCM10010334_40670</name>
</gene>
<protein>
    <submittedName>
        <fullName evidence="9">Antiporter Na+ or K+/H+ exchanger</fullName>
    </submittedName>
</protein>
<evidence type="ECO:0000256" key="7">
    <source>
        <dbReference type="SAM" id="Phobius"/>
    </source>
</evidence>
<dbReference type="PANTHER" id="PTHR32468:SF0">
    <property type="entry name" value="K(+)_H(+) ANTIPORTER 1"/>
    <property type="match status" value="1"/>
</dbReference>
<feature type="domain" description="Cation/H+ exchanger transmembrane" evidence="8">
    <location>
        <begin position="23"/>
        <end position="403"/>
    </location>
</feature>
<proteinExistence type="predicted"/>
<reference evidence="9" key="2">
    <citation type="submission" date="2020-09" db="EMBL/GenBank/DDBJ databases">
        <authorList>
            <person name="Sun Q."/>
            <person name="Ohkuma M."/>
        </authorList>
    </citation>
    <scope>NUCLEOTIDE SEQUENCE</scope>
    <source>
        <strain evidence="9">JCM 4637</strain>
    </source>
</reference>
<feature type="transmembrane region" description="Helical" evidence="7">
    <location>
        <begin position="242"/>
        <end position="259"/>
    </location>
</feature>
<feature type="transmembrane region" description="Helical" evidence="7">
    <location>
        <begin position="12"/>
        <end position="32"/>
    </location>
</feature>
<feature type="transmembrane region" description="Helical" evidence="7">
    <location>
        <begin position="208"/>
        <end position="230"/>
    </location>
</feature>
<feature type="transmembrane region" description="Helical" evidence="7">
    <location>
        <begin position="320"/>
        <end position="340"/>
    </location>
</feature>
<feature type="transmembrane region" description="Helical" evidence="7">
    <location>
        <begin position="386"/>
        <end position="408"/>
    </location>
</feature>
<keyword evidence="6 7" id="KW-0472">Membrane</keyword>
<dbReference type="RefSeq" id="WP_189824340.1">
    <property type="nucleotide sequence ID" value="NZ_BMVC01000007.1"/>
</dbReference>